<evidence type="ECO:0000256" key="1">
    <source>
        <dbReference type="SAM" id="Phobius"/>
    </source>
</evidence>
<dbReference type="RefSeq" id="WP_390195293.1">
    <property type="nucleotide sequence ID" value="NZ_JBHSDV010000001.1"/>
</dbReference>
<comment type="caution">
    <text evidence="2">The sequence shown here is derived from an EMBL/GenBank/DDBJ whole genome shotgun (WGS) entry which is preliminary data.</text>
</comment>
<dbReference type="EMBL" id="JBHSDV010000001">
    <property type="protein sequence ID" value="MFC4386579.1"/>
    <property type="molecule type" value="Genomic_DNA"/>
</dbReference>
<dbReference type="Proteomes" id="UP001595880">
    <property type="component" value="Unassembled WGS sequence"/>
</dbReference>
<gene>
    <name evidence="2" type="ORF">ACFOZ1_02020</name>
</gene>
<keyword evidence="1" id="KW-1133">Transmembrane helix</keyword>
<feature type="transmembrane region" description="Helical" evidence="1">
    <location>
        <begin position="375"/>
        <end position="395"/>
    </location>
</feature>
<keyword evidence="3" id="KW-1185">Reference proteome</keyword>
<feature type="transmembrane region" description="Helical" evidence="1">
    <location>
        <begin position="341"/>
        <end position="363"/>
    </location>
</feature>
<feature type="transmembrane region" description="Helical" evidence="1">
    <location>
        <begin position="54"/>
        <end position="74"/>
    </location>
</feature>
<organism evidence="2 3">
    <name type="scientific">Gracilibacillus marinus</name>
    <dbReference type="NCBI Taxonomy" id="630535"/>
    <lineage>
        <taxon>Bacteria</taxon>
        <taxon>Bacillati</taxon>
        <taxon>Bacillota</taxon>
        <taxon>Bacilli</taxon>
        <taxon>Bacillales</taxon>
        <taxon>Bacillaceae</taxon>
        <taxon>Gracilibacillus</taxon>
    </lineage>
</organism>
<proteinExistence type="predicted"/>
<name>A0ABV8VQ69_9BACI</name>
<feature type="transmembrane region" description="Helical" evidence="1">
    <location>
        <begin position="214"/>
        <end position="236"/>
    </location>
</feature>
<protein>
    <submittedName>
        <fullName evidence="2">O-antigen polymerase</fullName>
    </submittedName>
</protein>
<keyword evidence="1" id="KW-0812">Transmembrane</keyword>
<reference evidence="3" key="1">
    <citation type="journal article" date="2019" name="Int. J. Syst. Evol. Microbiol.">
        <title>The Global Catalogue of Microorganisms (GCM) 10K type strain sequencing project: providing services to taxonomists for standard genome sequencing and annotation.</title>
        <authorList>
            <consortium name="The Broad Institute Genomics Platform"/>
            <consortium name="The Broad Institute Genome Sequencing Center for Infectious Disease"/>
            <person name="Wu L."/>
            <person name="Ma J."/>
        </authorList>
    </citation>
    <scope>NUCLEOTIDE SEQUENCE [LARGE SCALE GENOMIC DNA]</scope>
    <source>
        <strain evidence="3">KACC 14058</strain>
    </source>
</reference>
<feature type="transmembrane region" description="Helical" evidence="1">
    <location>
        <begin position="28"/>
        <end position="48"/>
    </location>
</feature>
<accession>A0ABV8VQ69</accession>
<keyword evidence="1" id="KW-0472">Membrane</keyword>
<feature type="transmembrane region" description="Helical" evidence="1">
    <location>
        <begin position="6"/>
        <end position="21"/>
    </location>
</feature>
<sequence>MSSTLGILQLVLIILIILYEYKMKSILIFLWGALLILFGVPHFLEVLFRSSGYTIQTLNTASLFVILFNFLYIITRSILSKNQNIELVEDEYKNKGGNRKLVQLLFGTFIVSVLILYISNYIFFGKVFGVSWGEYINVNRELGLLNPFKISLYLFFATAGVGLIFYENSKKMYLLVLGIILTYSLTTGNRITILPLLISSIYPFLYNKKVKLTSVFYLAIFGMLTVYIVYFLRLIRIYGGFGDMLEMRSLGELNSEVMSMLLSGDGELSLKNAFYFFIEHNNNFPNFLEGHTYLRILLMPFPTSYTFGLKPPDFTISMGSAYISNFNNNSYSMHPTLYGDLFGNFGMVGLTTSIILVIILTFFNKWLTKIKSSNSTFYFPVFVLAGTMLVIIGRGSVYNGVFYFAIGYIIIKILSIITKFKLKRY</sequence>
<evidence type="ECO:0000313" key="3">
    <source>
        <dbReference type="Proteomes" id="UP001595880"/>
    </source>
</evidence>
<feature type="transmembrane region" description="Helical" evidence="1">
    <location>
        <begin position="173"/>
        <end position="202"/>
    </location>
</feature>
<feature type="transmembrane region" description="Helical" evidence="1">
    <location>
        <begin position="101"/>
        <end position="124"/>
    </location>
</feature>
<feature type="transmembrane region" description="Helical" evidence="1">
    <location>
        <begin position="144"/>
        <end position="166"/>
    </location>
</feature>
<evidence type="ECO:0000313" key="2">
    <source>
        <dbReference type="EMBL" id="MFC4386579.1"/>
    </source>
</evidence>
<feature type="transmembrane region" description="Helical" evidence="1">
    <location>
        <begin position="401"/>
        <end position="420"/>
    </location>
</feature>